<evidence type="ECO:0000313" key="1">
    <source>
        <dbReference type="EMBL" id="AUX38878.1"/>
    </source>
</evidence>
<dbReference type="AlphaFoldDB" id="A0A2L0EHV2"/>
<dbReference type="Proteomes" id="UP000238348">
    <property type="component" value="Chromosome"/>
</dbReference>
<sequence length="54" mass="5889">MIHALAQGAGQPARIDRMASGCPAAALAGQYWVLFEVEMFDELTPMNGELPIWL</sequence>
<accession>A0A2L0EHV2</accession>
<reference evidence="1 2" key="1">
    <citation type="submission" date="2015-09" db="EMBL/GenBank/DDBJ databases">
        <title>Sorangium comparison.</title>
        <authorList>
            <person name="Zaburannyi N."/>
            <person name="Bunk B."/>
            <person name="Overmann J."/>
            <person name="Mueller R."/>
        </authorList>
    </citation>
    <scope>NUCLEOTIDE SEQUENCE [LARGE SCALE GENOMIC DNA]</scope>
    <source>
        <strain evidence="1 2">So ce26</strain>
    </source>
</reference>
<name>A0A2L0EHV2_SORCE</name>
<proteinExistence type="predicted"/>
<dbReference type="EMBL" id="CP012673">
    <property type="protein sequence ID" value="AUX38878.1"/>
    <property type="molecule type" value="Genomic_DNA"/>
</dbReference>
<protein>
    <submittedName>
        <fullName evidence="1">Uncharacterized protein</fullName>
    </submittedName>
</protein>
<evidence type="ECO:0000313" key="2">
    <source>
        <dbReference type="Proteomes" id="UP000238348"/>
    </source>
</evidence>
<gene>
    <name evidence="1" type="ORF">SOCE26_002590</name>
</gene>
<organism evidence="1 2">
    <name type="scientific">Sorangium cellulosum</name>
    <name type="common">Polyangium cellulosum</name>
    <dbReference type="NCBI Taxonomy" id="56"/>
    <lineage>
        <taxon>Bacteria</taxon>
        <taxon>Pseudomonadati</taxon>
        <taxon>Myxococcota</taxon>
        <taxon>Polyangia</taxon>
        <taxon>Polyangiales</taxon>
        <taxon>Polyangiaceae</taxon>
        <taxon>Sorangium</taxon>
    </lineage>
</organism>